<dbReference type="InterPro" id="IPR024607">
    <property type="entry name" value="Sulfatase_CS"/>
</dbReference>
<evidence type="ECO:0000256" key="3">
    <source>
        <dbReference type="ARBA" id="ARBA00022801"/>
    </source>
</evidence>
<gene>
    <name evidence="7" type="ORF">SAMN05421753_107217</name>
</gene>
<protein>
    <submittedName>
        <fullName evidence="7">N-acetylglucosamine-6-sulfatase</fullName>
    </submittedName>
</protein>
<evidence type="ECO:0000256" key="2">
    <source>
        <dbReference type="ARBA" id="ARBA00022729"/>
    </source>
</evidence>
<dbReference type="InterPro" id="IPR017850">
    <property type="entry name" value="Alkaline_phosphatase_core_sf"/>
</dbReference>
<comment type="similarity">
    <text evidence="1">Belongs to the sulfatase family.</text>
</comment>
<feature type="domain" description="Sulfatase N-terminal" evidence="6">
    <location>
        <begin position="29"/>
        <end position="366"/>
    </location>
</feature>
<dbReference type="STRING" id="1576369.SAMN05421753_107217"/>
<dbReference type="PANTHER" id="PTHR43108">
    <property type="entry name" value="N-ACETYLGLUCOSAMINE-6-SULFATASE FAMILY MEMBER"/>
    <property type="match status" value="1"/>
</dbReference>
<keyword evidence="4" id="KW-0325">Glycoprotein</keyword>
<dbReference type="PROSITE" id="PS00523">
    <property type="entry name" value="SULFATASE_1"/>
    <property type="match status" value="1"/>
</dbReference>
<dbReference type="SUPFAM" id="SSF53649">
    <property type="entry name" value="Alkaline phosphatase-like"/>
    <property type="match status" value="1"/>
</dbReference>
<dbReference type="Pfam" id="PF00884">
    <property type="entry name" value="Sulfatase"/>
    <property type="match status" value="1"/>
</dbReference>
<dbReference type="RefSeq" id="WP_092050139.1">
    <property type="nucleotide sequence ID" value="NZ_FOQD01000007.1"/>
</dbReference>
<dbReference type="PROSITE" id="PS00149">
    <property type="entry name" value="SULFATASE_2"/>
    <property type="match status" value="1"/>
</dbReference>
<reference evidence="8" key="1">
    <citation type="submission" date="2016-10" db="EMBL/GenBank/DDBJ databases">
        <authorList>
            <person name="Varghese N."/>
            <person name="Submissions S."/>
        </authorList>
    </citation>
    <scope>NUCLEOTIDE SEQUENCE [LARGE SCALE GENOMIC DNA]</scope>
    <source>
        <strain evidence="8">DSM 26348</strain>
    </source>
</reference>
<name>A0A1I3H1U0_9PLAN</name>
<dbReference type="EMBL" id="FOQD01000007">
    <property type="protein sequence ID" value="SFI29651.1"/>
    <property type="molecule type" value="Genomic_DNA"/>
</dbReference>
<keyword evidence="2 5" id="KW-0732">Signal</keyword>
<feature type="chain" id="PRO_5011710397" evidence="5">
    <location>
        <begin position="24"/>
        <end position="474"/>
    </location>
</feature>
<proteinExistence type="inferred from homology"/>
<feature type="signal peptide" evidence="5">
    <location>
        <begin position="1"/>
        <end position="23"/>
    </location>
</feature>
<sequence>MFFRSLSLLVALLVYQIATRAAAETAARPNLVFIIVDDLRWDDLGCTGNSFVQTPNIDRVAKEGTRFLNAFITTPLCSPSRASFLTGQYAHTHGITDNTDRSPRSHQLETFPQVLKQAGYETAFIGKWHMGNDNSRRSGFDRWYCLQGQGTSFDSMVNDDGKTVQTHGYVTDVLNETSVQFLRQKHDRPFLLYLSHKAIHPETAQAADGKLSDPTASNFIPAPRHVALYEGVTVPRRPNAGVPPLDKPALQQQIAGLPPLGPTTGSSDTSILNRLRMLSAVDEGVGQIYKTLQETGQLDNTVLIVIGDHGYFYGEHGLSVERRLAYEESIRIPFLMRYPRLIKAGSTIDACVLGLDIAPTFAEFAGAKIPTQYQGHSVVPLLSGKTPSDWRSSFLVEYYTDTVFPRMHKMGYRAVRGDRWKYIRYTDLTGMDELYDLQSDPYELSNRISDPTAQSALESMKTEMSRLLAESGAE</sequence>
<dbReference type="PANTHER" id="PTHR43108:SF6">
    <property type="entry name" value="N-SULPHOGLUCOSAMINE SULPHOHYDROLASE"/>
    <property type="match status" value="1"/>
</dbReference>
<evidence type="ECO:0000256" key="4">
    <source>
        <dbReference type="ARBA" id="ARBA00023180"/>
    </source>
</evidence>
<dbReference type="CDD" id="cd16031">
    <property type="entry name" value="G6S_like"/>
    <property type="match status" value="1"/>
</dbReference>
<dbReference type="OrthoDB" id="237120at2"/>
<dbReference type="GO" id="GO:0016787">
    <property type="term" value="F:hydrolase activity"/>
    <property type="evidence" value="ECO:0007669"/>
    <property type="project" value="UniProtKB-KW"/>
</dbReference>
<dbReference type="Proteomes" id="UP000199518">
    <property type="component" value="Unassembled WGS sequence"/>
</dbReference>
<keyword evidence="8" id="KW-1185">Reference proteome</keyword>
<evidence type="ECO:0000256" key="1">
    <source>
        <dbReference type="ARBA" id="ARBA00008779"/>
    </source>
</evidence>
<organism evidence="7 8">
    <name type="scientific">Planctomicrobium piriforme</name>
    <dbReference type="NCBI Taxonomy" id="1576369"/>
    <lineage>
        <taxon>Bacteria</taxon>
        <taxon>Pseudomonadati</taxon>
        <taxon>Planctomycetota</taxon>
        <taxon>Planctomycetia</taxon>
        <taxon>Planctomycetales</taxon>
        <taxon>Planctomycetaceae</taxon>
        <taxon>Planctomicrobium</taxon>
    </lineage>
</organism>
<keyword evidence="3" id="KW-0378">Hydrolase</keyword>
<accession>A0A1I3H1U0</accession>
<dbReference type="AlphaFoldDB" id="A0A1I3H1U0"/>
<evidence type="ECO:0000256" key="5">
    <source>
        <dbReference type="SAM" id="SignalP"/>
    </source>
</evidence>
<dbReference type="Gene3D" id="3.40.720.10">
    <property type="entry name" value="Alkaline Phosphatase, subunit A"/>
    <property type="match status" value="1"/>
</dbReference>
<dbReference type="InterPro" id="IPR000917">
    <property type="entry name" value="Sulfatase_N"/>
</dbReference>
<evidence type="ECO:0000259" key="6">
    <source>
        <dbReference type="Pfam" id="PF00884"/>
    </source>
</evidence>
<evidence type="ECO:0000313" key="8">
    <source>
        <dbReference type="Proteomes" id="UP000199518"/>
    </source>
</evidence>
<evidence type="ECO:0000313" key="7">
    <source>
        <dbReference type="EMBL" id="SFI29651.1"/>
    </source>
</evidence>